<keyword evidence="3 7" id="KW-0862">Zinc</keyword>
<dbReference type="Pfam" id="PF23182">
    <property type="entry name" value="PABC_AtC3H46"/>
    <property type="match status" value="1"/>
</dbReference>
<evidence type="ECO:0000256" key="8">
    <source>
        <dbReference type="SAM" id="MobiDB-lite"/>
    </source>
</evidence>
<gene>
    <name evidence="12" type="ORF">AXF42_Ash015990</name>
</gene>
<dbReference type="EMBL" id="KZ451943">
    <property type="protein sequence ID" value="PKA59932.1"/>
    <property type="molecule type" value="Genomic_DNA"/>
</dbReference>
<dbReference type="PROSITE" id="PS51644">
    <property type="entry name" value="HTH_OST"/>
    <property type="match status" value="1"/>
</dbReference>
<feature type="zinc finger region" description="C3H1-type" evidence="7">
    <location>
        <begin position="201"/>
        <end position="228"/>
    </location>
</feature>
<dbReference type="STRING" id="1088818.A0A2I0AWK8"/>
<dbReference type="SMART" id="SM00360">
    <property type="entry name" value="RRM"/>
    <property type="match status" value="1"/>
</dbReference>
<evidence type="ECO:0000313" key="13">
    <source>
        <dbReference type="Proteomes" id="UP000236161"/>
    </source>
</evidence>
<sequence>MRSHGRGRVSIHKLEFIAFFLHRYVIMAETTSYEMDFPELTKILVSRIQKLEPNNVRKIVGYILFKEPNEQEMIQLGFGPEKELLSKIDDVKEDLGLSIAASSDPLHVYGSLPPGSQSISSPLEFHASGPYWEHQLAADFASRAYPDLMGEEFCNHHQTQLLNDEEAIDPSINVGNFYYPDSSMSNNILSKMSRRSPSLPEFPVKACHYFFKGFCKHGANCRYSHGQSFSEGCSQVFSPKMSELLNEEHGFYLGSLEKLELEIAELLRGRKGEPVSIASLPMLYYEKYGRNLQAEGYLTESQRHGKAGFNLTKLLARLKNSIRIIDRPHGQHSVILAEEASQYFEYRNGRSEVGSPTGSAHQIYLTFPAESSFTEDDVSNYFKQYGPVHDVRIPCQEKRMFGFVSFVYPETVSEILKTNSPHYICGARVLVKPYREKSRPVDRTIMDRMKPSMYFPPASFEVNPELHRTPRECETARLIKMHFDQKEKMELEMRRFSELKLTQKPLNNQSCCYNDEDLKIAQVPIEFPYDDHFSYAFDSLNQCSTTEERARNTGDSYNDQESQIELPENPFASPWPVGSGSSIINTETNRSKQESVEVKTHQADTSLNS</sequence>
<evidence type="ECO:0000256" key="5">
    <source>
        <dbReference type="ARBA" id="ARBA00023125"/>
    </source>
</evidence>
<keyword evidence="2 7" id="KW-0863">Zinc-finger</keyword>
<dbReference type="OrthoDB" id="1914176at2759"/>
<protein>
    <submittedName>
        <fullName evidence="12">Zinc finger CCCH domain-containing protein 18</fullName>
    </submittedName>
</protein>
<evidence type="ECO:0000256" key="3">
    <source>
        <dbReference type="ARBA" id="ARBA00022833"/>
    </source>
</evidence>
<dbReference type="PROSITE" id="PS50102">
    <property type="entry name" value="RRM"/>
    <property type="match status" value="1"/>
</dbReference>
<feature type="compositionally biased region" description="Polar residues" evidence="8">
    <location>
        <begin position="579"/>
        <end position="588"/>
    </location>
</feature>
<dbReference type="AlphaFoldDB" id="A0A2I0AWK8"/>
<dbReference type="Pfam" id="PF00076">
    <property type="entry name" value="RRM_1"/>
    <property type="match status" value="1"/>
</dbReference>
<feature type="compositionally biased region" description="Polar residues" evidence="8">
    <location>
        <begin position="553"/>
        <end position="563"/>
    </location>
</feature>
<evidence type="ECO:0000256" key="4">
    <source>
        <dbReference type="ARBA" id="ARBA00022884"/>
    </source>
</evidence>
<organism evidence="12 13">
    <name type="scientific">Apostasia shenzhenica</name>
    <dbReference type="NCBI Taxonomy" id="1088818"/>
    <lineage>
        <taxon>Eukaryota</taxon>
        <taxon>Viridiplantae</taxon>
        <taxon>Streptophyta</taxon>
        <taxon>Embryophyta</taxon>
        <taxon>Tracheophyta</taxon>
        <taxon>Spermatophyta</taxon>
        <taxon>Magnoliopsida</taxon>
        <taxon>Liliopsida</taxon>
        <taxon>Asparagales</taxon>
        <taxon>Orchidaceae</taxon>
        <taxon>Apostasioideae</taxon>
        <taxon>Apostasia</taxon>
    </lineage>
</organism>
<evidence type="ECO:0000259" key="9">
    <source>
        <dbReference type="PROSITE" id="PS50102"/>
    </source>
</evidence>
<keyword evidence="4 6" id="KW-0694">RNA-binding</keyword>
<dbReference type="InterPro" id="IPR012677">
    <property type="entry name" value="Nucleotide-bd_a/b_plait_sf"/>
</dbReference>
<accession>A0A2I0AWK8</accession>
<dbReference type="Gene3D" id="2.30.30.1190">
    <property type="match status" value="1"/>
</dbReference>
<keyword evidence="1 7" id="KW-0479">Metal-binding</keyword>
<dbReference type="Proteomes" id="UP000236161">
    <property type="component" value="Unassembled WGS sequence"/>
</dbReference>
<dbReference type="InterPro" id="IPR056276">
    <property type="entry name" value="AtC3H46-like_PABC-like"/>
</dbReference>
<dbReference type="InterPro" id="IPR034365">
    <property type="entry name" value="AtC3H46-like_RRM"/>
</dbReference>
<dbReference type="InterPro" id="IPR025605">
    <property type="entry name" value="OST-HTH/LOTUS_dom"/>
</dbReference>
<dbReference type="Gene3D" id="3.30.70.330">
    <property type="match status" value="1"/>
</dbReference>
<dbReference type="GO" id="GO:0003723">
    <property type="term" value="F:RNA binding"/>
    <property type="evidence" value="ECO:0007669"/>
    <property type="project" value="UniProtKB-UniRule"/>
</dbReference>
<evidence type="ECO:0000256" key="2">
    <source>
        <dbReference type="ARBA" id="ARBA00022771"/>
    </source>
</evidence>
<dbReference type="CDD" id="cd12458">
    <property type="entry name" value="RRM_AtC3H46_like"/>
    <property type="match status" value="1"/>
</dbReference>
<dbReference type="GO" id="GO:0008270">
    <property type="term" value="F:zinc ion binding"/>
    <property type="evidence" value="ECO:0007669"/>
    <property type="project" value="UniProtKB-KW"/>
</dbReference>
<dbReference type="GO" id="GO:0003677">
    <property type="term" value="F:DNA binding"/>
    <property type="evidence" value="ECO:0007669"/>
    <property type="project" value="UniProtKB-KW"/>
</dbReference>
<dbReference type="InterPro" id="IPR000504">
    <property type="entry name" value="RRM_dom"/>
</dbReference>
<dbReference type="InterPro" id="IPR036855">
    <property type="entry name" value="Znf_CCCH_sf"/>
</dbReference>
<evidence type="ECO:0000256" key="7">
    <source>
        <dbReference type="PROSITE-ProRule" id="PRU00723"/>
    </source>
</evidence>
<dbReference type="InterPro" id="IPR035979">
    <property type="entry name" value="RBD_domain_sf"/>
</dbReference>
<feature type="domain" description="HTH OST-type" evidence="11">
    <location>
        <begin position="255"/>
        <end position="338"/>
    </location>
</feature>
<feature type="domain" description="C3H1-type" evidence="10">
    <location>
        <begin position="201"/>
        <end position="228"/>
    </location>
</feature>
<feature type="region of interest" description="Disordered" evidence="8">
    <location>
        <begin position="546"/>
        <end position="609"/>
    </location>
</feature>
<dbReference type="PROSITE" id="PS50103">
    <property type="entry name" value="ZF_C3H1"/>
    <property type="match status" value="1"/>
</dbReference>
<dbReference type="PANTHER" id="PTHR24009">
    <property type="entry name" value="RNA-BINDING (RRM/RBD/RNP MOTIFS)"/>
    <property type="match status" value="1"/>
</dbReference>
<keyword evidence="13" id="KW-1185">Reference proteome</keyword>
<reference evidence="12 13" key="1">
    <citation type="journal article" date="2017" name="Nature">
        <title>The Apostasia genome and the evolution of orchids.</title>
        <authorList>
            <person name="Zhang G.Q."/>
            <person name="Liu K.W."/>
            <person name="Li Z."/>
            <person name="Lohaus R."/>
            <person name="Hsiao Y.Y."/>
            <person name="Niu S.C."/>
            <person name="Wang J.Y."/>
            <person name="Lin Y.C."/>
            <person name="Xu Q."/>
            <person name="Chen L.J."/>
            <person name="Yoshida K."/>
            <person name="Fujiwara S."/>
            <person name="Wang Z.W."/>
            <person name="Zhang Y.Q."/>
            <person name="Mitsuda N."/>
            <person name="Wang M."/>
            <person name="Liu G.H."/>
            <person name="Pecoraro L."/>
            <person name="Huang H.X."/>
            <person name="Xiao X.J."/>
            <person name="Lin M."/>
            <person name="Wu X.Y."/>
            <person name="Wu W.L."/>
            <person name="Chen Y.Y."/>
            <person name="Chang S.B."/>
            <person name="Sakamoto S."/>
            <person name="Ohme-Takagi M."/>
            <person name="Yagi M."/>
            <person name="Zeng S.J."/>
            <person name="Shen C.Y."/>
            <person name="Yeh C.M."/>
            <person name="Luo Y.B."/>
            <person name="Tsai W.C."/>
            <person name="Van de Peer Y."/>
            <person name="Liu Z.J."/>
        </authorList>
    </citation>
    <scope>NUCLEOTIDE SEQUENCE [LARGE SCALE GENOMIC DNA]</scope>
    <source>
        <strain evidence="13">cv. Shenzhen</strain>
        <tissue evidence="12">Stem</tissue>
    </source>
</reference>
<dbReference type="Pfam" id="PF00642">
    <property type="entry name" value="zf-CCCH"/>
    <property type="match status" value="1"/>
</dbReference>
<dbReference type="SUPFAM" id="SSF90229">
    <property type="entry name" value="CCCH zinc finger"/>
    <property type="match status" value="1"/>
</dbReference>
<evidence type="ECO:0000256" key="1">
    <source>
        <dbReference type="ARBA" id="ARBA00022723"/>
    </source>
</evidence>
<dbReference type="PANTHER" id="PTHR24009:SF0">
    <property type="entry name" value="ZINC FINGER CCCH DOMAIN-CONTAINING PROTEIN 18"/>
    <property type="match status" value="1"/>
</dbReference>
<feature type="domain" description="RRM" evidence="9">
    <location>
        <begin position="361"/>
        <end position="436"/>
    </location>
</feature>
<evidence type="ECO:0000259" key="11">
    <source>
        <dbReference type="PROSITE" id="PS51644"/>
    </source>
</evidence>
<dbReference type="SUPFAM" id="SSF54928">
    <property type="entry name" value="RNA-binding domain, RBD"/>
    <property type="match status" value="1"/>
</dbReference>
<dbReference type="FunFam" id="3.30.70.330:FF:000678">
    <property type="entry name" value="zinc finger CCCH domain-containing protein 53-like isoform X2"/>
    <property type="match status" value="1"/>
</dbReference>
<keyword evidence="5" id="KW-0238">DNA-binding</keyword>
<proteinExistence type="predicted"/>
<evidence type="ECO:0000313" key="12">
    <source>
        <dbReference type="EMBL" id="PKA59932.1"/>
    </source>
</evidence>
<evidence type="ECO:0000259" key="10">
    <source>
        <dbReference type="PROSITE" id="PS50103"/>
    </source>
</evidence>
<name>A0A2I0AWK8_9ASPA</name>
<dbReference type="InterPro" id="IPR000571">
    <property type="entry name" value="Znf_CCCH"/>
</dbReference>
<evidence type="ECO:0000256" key="6">
    <source>
        <dbReference type="PROSITE-ProRule" id="PRU00176"/>
    </source>
</evidence>
<feature type="compositionally biased region" description="Basic and acidic residues" evidence="8">
    <location>
        <begin position="589"/>
        <end position="602"/>
    </location>
</feature>